<organism evidence="9 10">
    <name type="scientific">Desulfomonile tiedjei</name>
    <dbReference type="NCBI Taxonomy" id="2358"/>
    <lineage>
        <taxon>Bacteria</taxon>
        <taxon>Pseudomonadati</taxon>
        <taxon>Thermodesulfobacteriota</taxon>
        <taxon>Desulfomonilia</taxon>
        <taxon>Desulfomonilales</taxon>
        <taxon>Desulfomonilaceae</taxon>
        <taxon>Desulfomonile</taxon>
    </lineage>
</organism>
<evidence type="ECO:0000256" key="3">
    <source>
        <dbReference type="ARBA" id="ARBA00022723"/>
    </source>
</evidence>
<feature type="domain" description="4Fe-4S ferredoxin-type" evidence="8">
    <location>
        <begin position="60"/>
        <end position="89"/>
    </location>
</feature>
<accession>A0A9D6V2J3</accession>
<evidence type="ECO:0000313" key="10">
    <source>
        <dbReference type="Proteomes" id="UP000807825"/>
    </source>
</evidence>
<evidence type="ECO:0000256" key="1">
    <source>
        <dbReference type="ARBA" id="ARBA00001966"/>
    </source>
</evidence>
<keyword evidence="6" id="KW-0411">Iron-sulfur</keyword>
<proteinExistence type="predicted"/>
<comment type="cofactor">
    <cofactor evidence="1">
        <name>[4Fe-4S] cluster</name>
        <dbReference type="ChEBI" id="CHEBI:49883"/>
    </cofactor>
</comment>
<dbReference type="Proteomes" id="UP000807825">
    <property type="component" value="Unassembled WGS sequence"/>
</dbReference>
<keyword evidence="3" id="KW-0479">Metal-binding</keyword>
<dbReference type="PROSITE" id="PS51379">
    <property type="entry name" value="4FE4S_FER_2"/>
    <property type="match status" value="2"/>
</dbReference>
<dbReference type="AlphaFoldDB" id="A0A9D6V2J3"/>
<feature type="region of interest" description="Disordered" evidence="7">
    <location>
        <begin position="1"/>
        <end position="30"/>
    </location>
</feature>
<comment type="caution">
    <text evidence="9">The sequence shown here is derived from an EMBL/GenBank/DDBJ whole genome shotgun (WGS) entry which is preliminary data.</text>
</comment>
<name>A0A9D6V2J3_9BACT</name>
<dbReference type="InterPro" id="IPR017896">
    <property type="entry name" value="4Fe4S_Fe-S-bd"/>
</dbReference>
<protein>
    <submittedName>
        <fullName evidence="9">4Fe-4S binding protein</fullName>
    </submittedName>
</protein>
<dbReference type="Gene3D" id="3.30.70.20">
    <property type="match status" value="1"/>
</dbReference>
<sequence>MAEKNRETVVAVSKPAAGEAGRTGDWRSHTPRIDHEKCSQQESCLLCWMYCPDGVISREFPLEIDVEYCKGCGICAEECPRKAITMVQGRQSQGDPDEGH</sequence>
<keyword evidence="5" id="KW-0408">Iron</keyword>
<dbReference type="PROSITE" id="PS00198">
    <property type="entry name" value="4FE4S_FER_1"/>
    <property type="match status" value="1"/>
</dbReference>
<dbReference type="GO" id="GO:0046872">
    <property type="term" value="F:metal ion binding"/>
    <property type="evidence" value="ECO:0007669"/>
    <property type="project" value="UniProtKB-KW"/>
</dbReference>
<evidence type="ECO:0000256" key="2">
    <source>
        <dbReference type="ARBA" id="ARBA00022485"/>
    </source>
</evidence>
<keyword evidence="2" id="KW-0004">4Fe-4S</keyword>
<dbReference type="NCBIfam" id="TIGR02179">
    <property type="entry name" value="PorD_KorD"/>
    <property type="match status" value="1"/>
</dbReference>
<dbReference type="PANTHER" id="PTHR43724">
    <property type="entry name" value="PYRUVATE SYNTHASE SUBUNIT PORD"/>
    <property type="match status" value="1"/>
</dbReference>
<keyword evidence="4" id="KW-0677">Repeat</keyword>
<evidence type="ECO:0000256" key="6">
    <source>
        <dbReference type="ARBA" id="ARBA00023014"/>
    </source>
</evidence>
<dbReference type="GO" id="GO:0051539">
    <property type="term" value="F:4 iron, 4 sulfur cluster binding"/>
    <property type="evidence" value="ECO:0007669"/>
    <property type="project" value="UniProtKB-KW"/>
</dbReference>
<dbReference type="EMBL" id="JACRDE010000234">
    <property type="protein sequence ID" value="MBI5249573.1"/>
    <property type="molecule type" value="Genomic_DNA"/>
</dbReference>
<dbReference type="GO" id="GO:0016625">
    <property type="term" value="F:oxidoreductase activity, acting on the aldehyde or oxo group of donors, iron-sulfur protein as acceptor"/>
    <property type="evidence" value="ECO:0007669"/>
    <property type="project" value="InterPro"/>
</dbReference>
<dbReference type="SUPFAM" id="SSF54862">
    <property type="entry name" value="4Fe-4S ferredoxins"/>
    <property type="match status" value="1"/>
</dbReference>
<evidence type="ECO:0000313" key="9">
    <source>
        <dbReference type="EMBL" id="MBI5249573.1"/>
    </source>
</evidence>
<gene>
    <name evidence="9" type="ORF">HY912_08765</name>
</gene>
<evidence type="ECO:0000256" key="4">
    <source>
        <dbReference type="ARBA" id="ARBA00022737"/>
    </source>
</evidence>
<evidence type="ECO:0000256" key="5">
    <source>
        <dbReference type="ARBA" id="ARBA00023004"/>
    </source>
</evidence>
<evidence type="ECO:0000259" key="8">
    <source>
        <dbReference type="PROSITE" id="PS51379"/>
    </source>
</evidence>
<dbReference type="Pfam" id="PF00037">
    <property type="entry name" value="Fer4"/>
    <property type="match status" value="1"/>
</dbReference>
<feature type="domain" description="4Fe-4S ferredoxin-type" evidence="8">
    <location>
        <begin position="29"/>
        <end position="59"/>
    </location>
</feature>
<dbReference type="PANTHER" id="PTHR43724:SF1">
    <property type="entry name" value="PYRUVATE SYNTHASE SUBUNIT PORD"/>
    <property type="match status" value="1"/>
</dbReference>
<dbReference type="InterPro" id="IPR011898">
    <property type="entry name" value="PorD_KorD"/>
</dbReference>
<dbReference type="InterPro" id="IPR017900">
    <property type="entry name" value="4Fe4S_Fe_S_CS"/>
</dbReference>
<evidence type="ECO:0000256" key="7">
    <source>
        <dbReference type="SAM" id="MobiDB-lite"/>
    </source>
</evidence>
<reference evidence="9" key="1">
    <citation type="submission" date="2020-07" db="EMBL/GenBank/DDBJ databases">
        <title>Huge and variable diversity of episymbiotic CPR bacteria and DPANN archaea in groundwater ecosystems.</title>
        <authorList>
            <person name="He C.Y."/>
            <person name="Keren R."/>
            <person name="Whittaker M."/>
            <person name="Farag I.F."/>
            <person name="Doudna J."/>
            <person name="Cate J.H.D."/>
            <person name="Banfield J.F."/>
        </authorList>
    </citation>
    <scope>NUCLEOTIDE SEQUENCE</scope>
    <source>
        <strain evidence="9">NC_groundwater_1664_Pr3_B-0.1um_52_9</strain>
    </source>
</reference>